<gene>
    <name evidence="2" type="ORF">GM661_02940</name>
</gene>
<keyword evidence="3" id="KW-1185">Reference proteome</keyword>
<protein>
    <submittedName>
        <fullName evidence="2">Uncharacterized protein</fullName>
    </submittedName>
</protein>
<organism evidence="2 3">
    <name type="scientific">Iocasia fonsfrigidae</name>
    <dbReference type="NCBI Taxonomy" id="2682810"/>
    <lineage>
        <taxon>Bacteria</taxon>
        <taxon>Bacillati</taxon>
        <taxon>Bacillota</taxon>
        <taxon>Clostridia</taxon>
        <taxon>Halanaerobiales</taxon>
        <taxon>Halanaerobiaceae</taxon>
        <taxon>Iocasia</taxon>
    </lineage>
</organism>
<accession>A0A8A7K5N0</accession>
<dbReference type="Proteomes" id="UP000665020">
    <property type="component" value="Chromosome"/>
</dbReference>
<dbReference type="AlphaFoldDB" id="A0A8A7K5N0"/>
<dbReference type="KEGG" id="ifn:GM661_02940"/>
<evidence type="ECO:0000313" key="2">
    <source>
        <dbReference type="EMBL" id="QTL97006.1"/>
    </source>
</evidence>
<dbReference type="RefSeq" id="WP_230868671.1">
    <property type="nucleotide sequence ID" value="NZ_CP046640.1"/>
</dbReference>
<reference evidence="2" key="1">
    <citation type="submission" date="2019-12" db="EMBL/GenBank/DDBJ databases">
        <authorList>
            <person name="zhang j."/>
            <person name="sun C.M."/>
        </authorList>
    </citation>
    <scope>NUCLEOTIDE SEQUENCE</scope>
    <source>
        <strain evidence="2">NS-1</strain>
    </source>
</reference>
<feature type="transmembrane region" description="Helical" evidence="1">
    <location>
        <begin position="70"/>
        <end position="98"/>
    </location>
</feature>
<proteinExistence type="predicted"/>
<keyword evidence="1" id="KW-1133">Transmembrane helix</keyword>
<name>A0A8A7K5N0_9FIRM</name>
<evidence type="ECO:0000256" key="1">
    <source>
        <dbReference type="SAM" id="Phobius"/>
    </source>
</evidence>
<sequence>MPKSRPETAFILQEVRRSIVLNKKYALSFFVFLSLNYLLLILVFTAAININYLIESYYSGLLPFALETLLIFLVKRIVFLKFLFFISFLISTLILVYLNKKYIDTFIILYQYEIKLVNKLSCNNKMVRLPLLLTAFIINVFSLGTVFLLSGFIYRYSCVIIGQYLTGFNFIKYQNFNISLLFFLFLITAGGIFSSTRFLFWKHKLG</sequence>
<dbReference type="EMBL" id="CP046640">
    <property type="protein sequence ID" value="QTL97006.1"/>
    <property type="molecule type" value="Genomic_DNA"/>
</dbReference>
<evidence type="ECO:0000313" key="3">
    <source>
        <dbReference type="Proteomes" id="UP000665020"/>
    </source>
</evidence>
<feature type="transmembrane region" description="Helical" evidence="1">
    <location>
        <begin position="129"/>
        <end position="156"/>
    </location>
</feature>
<feature type="transmembrane region" description="Helical" evidence="1">
    <location>
        <begin position="25"/>
        <end position="50"/>
    </location>
</feature>
<keyword evidence="1" id="KW-0472">Membrane</keyword>
<keyword evidence="1" id="KW-0812">Transmembrane</keyword>
<feature type="transmembrane region" description="Helical" evidence="1">
    <location>
        <begin position="176"/>
        <end position="200"/>
    </location>
</feature>